<dbReference type="Proteomes" id="UP000789860">
    <property type="component" value="Unassembled WGS sequence"/>
</dbReference>
<dbReference type="EMBL" id="CAJVPM010001996">
    <property type="protein sequence ID" value="CAG8478017.1"/>
    <property type="molecule type" value="Genomic_DNA"/>
</dbReference>
<comment type="caution">
    <text evidence="1">The sequence shown here is derived from an EMBL/GenBank/DDBJ whole genome shotgun (WGS) entry which is preliminary data.</text>
</comment>
<evidence type="ECO:0000313" key="2">
    <source>
        <dbReference type="Proteomes" id="UP000789860"/>
    </source>
</evidence>
<name>A0ACA9KJX0_9GLOM</name>
<sequence length="113" mass="13634">MPVSKKEKIHKVKTFTKKTSYLNCQKRGIKYEKEDSEENCSLCIKQGKKCIIFKPQYMEKHIVELTEEVRRNKEEIQDLKIRVTYLEKSHNKLILNLKQRSILDEELKLEFNF</sequence>
<reference evidence="1" key="1">
    <citation type="submission" date="2021-06" db="EMBL/GenBank/DDBJ databases">
        <authorList>
            <person name="Kallberg Y."/>
            <person name="Tangrot J."/>
            <person name="Rosling A."/>
        </authorList>
    </citation>
    <scope>NUCLEOTIDE SEQUENCE</scope>
    <source>
        <strain evidence="1">AU212A</strain>
    </source>
</reference>
<gene>
    <name evidence="1" type="ORF">SCALOS_LOCUS2309</name>
</gene>
<protein>
    <submittedName>
        <fullName evidence="1">4553_t:CDS:1</fullName>
    </submittedName>
</protein>
<keyword evidence="2" id="KW-1185">Reference proteome</keyword>
<accession>A0ACA9KJX0</accession>
<proteinExistence type="predicted"/>
<organism evidence="1 2">
    <name type="scientific">Scutellospora calospora</name>
    <dbReference type="NCBI Taxonomy" id="85575"/>
    <lineage>
        <taxon>Eukaryota</taxon>
        <taxon>Fungi</taxon>
        <taxon>Fungi incertae sedis</taxon>
        <taxon>Mucoromycota</taxon>
        <taxon>Glomeromycotina</taxon>
        <taxon>Glomeromycetes</taxon>
        <taxon>Diversisporales</taxon>
        <taxon>Gigasporaceae</taxon>
        <taxon>Scutellospora</taxon>
    </lineage>
</organism>
<evidence type="ECO:0000313" key="1">
    <source>
        <dbReference type="EMBL" id="CAG8478017.1"/>
    </source>
</evidence>